<proteinExistence type="inferred from homology"/>
<keyword evidence="2 5" id="KW-0560">Oxidoreductase</keyword>
<dbReference type="HOGENOM" id="CLU_005391_0_2_1"/>
<dbReference type="FunFam" id="3.40.309.10:FF:000001">
    <property type="entry name" value="Mitochondrial aldehyde dehydrogenase 2"/>
    <property type="match status" value="1"/>
</dbReference>
<evidence type="ECO:0000313" key="8">
    <source>
        <dbReference type="Proteomes" id="UP000001514"/>
    </source>
</evidence>
<dbReference type="InterPro" id="IPR016162">
    <property type="entry name" value="Ald_DH_N"/>
</dbReference>
<reference evidence="7 8" key="1">
    <citation type="journal article" date="2011" name="Science">
        <title>The Selaginella genome identifies genetic changes associated with the evolution of vascular plants.</title>
        <authorList>
            <person name="Banks J.A."/>
            <person name="Nishiyama T."/>
            <person name="Hasebe M."/>
            <person name="Bowman J.L."/>
            <person name="Gribskov M."/>
            <person name="dePamphilis C."/>
            <person name="Albert V.A."/>
            <person name="Aono N."/>
            <person name="Aoyama T."/>
            <person name="Ambrose B.A."/>
            <person name="Ashton N.W."/>
            <person name="Axtell M.J."/>
            <person name="Barker E."/>
            <person name="Barker M.S."/>
            <person name="Bennetzen J.L."/>
            <person name="Bonawitz N.D."/>
            <person name="Chapple C."/>
            <person name="Cheng C."/>
            <person name="Correa L.G."/>
            <person name="Dacre M."/>
            <person name="DeBarry J."/>
            <person name="Dreyer I."/>
            <person name="Elias M."/>
            <person name="Engstrom E.M."/>
            <person name="Estelle M."/>
            <person name="Feng L."/>
            <person name="Finet C."/>
            <person name="Floyd S.K."/>
            <person name="Frommer W.B."/>
            <person name="Fujita T."/>
            <person name="Gramzow L."/>
            <person name="Gutensohn M."/>
            <person name="Harholt J."/>
            <person name="Hattori M."/>
            <person name="Heyl A."/>
            <person name="Hirai T."/>
            <person name="Hiwatashi Y."/>
            <person name="Ishikawa M."/>
            <person name="Iwata M."/>
            <person name="Karol K.G."/>
            <person name="Koehler B."/>
            <person name="Kolukisaoglu U."/>
            <person name="Kubo M."/>
            <person name="Kurata T."/>
            <person name="Lalonde S."/>
            <person name="Li K."/>
            <person name="Li Y."/>
            <person name="Litt A."/>
            <person name="Lyons E."/>
            <person name="Manning G."/>
            <person name="Maruyama T."/>
            <person name="Michael T.P."/>
            <person name="Mikami K."/>
            <person name="Miyazaki S."/>
            <person name="Morinaga S."/>
            <person name="Murata T."/>
            <person name="Mueller-Roeber B."/>
            <person name="Nelson D.R."/>
            <person name="Obara M."/>
            <person name="Oguri Y."/>
            <person name="Olmstead R.G."/>
            <person name="Onodera N."/>
            <person name="Petersen B.L."/>
            <person name="Pils B."/>
            <person name="Prigge M."/>
            <person name="Rensing S.A."/>
            <person name="Riano-Pachon D.M."/>
            <person name="Roberts A.W."/>
            <person name="Sato Y."/>
            <person name="Scheller H.V."/>
            <person name="Schulz B."/>
            <person name="Schulz C."/>
            <person name="Shakirov E.V."/>
            <person name="Shibagaki N."/>
            <person name="Shinohara N."/>
            <person name="Shippen D.E."/>
            <person name="Soerensen I."/>
            <person name="Sotooka R."/>
            <person name="Sugimoto N."/>
            <person name="Sugita M."/>
            <person name="Sumikawa N."/>
            <person name="Tanurdzic M."/>
            <person name="Theissen G."/>
            <person name="Ulvskov P."/>
            <person name="Wakazuki S."/>
            <person name="Weng J.K."/>
            <person name="Willats W.W."/>
            <person name="Wipf D."/>
            <person name="Wolf P.G."/>
            <person name="Yang L."/>
            <person name="Zimmer A.D."/>
            <person name="Zhu Q."/>
            <person name="Mitros T."/>
            <person name="Hellsten U."/>
            <person name="Loque D."/>
            <person name="Otillar R."/>
            <person name="Salamov A."/>
            <person name="Schmutz J."/>
            <person name="Shapiro H."/>
            <person name="Lindquist E."/>
            <person name="Lucas S."/>
            <person name="Rokhsar D."/>
            <person name="Grigoriev I.V."/>
        </authorList>
    </citation>
    <scope>NUCLEOTIDE SEQUENCE [LARGE SCALE GENOMIC DNA]</scope>
</reference>
<dbReference type="Pfam" id="PF00171">
    <property type="entry name" value="Aldedh"/>
    <property type="match status" value="1"/>
</dbReference>
<dbReference type="PANTHER" id="PTHR11699">
    <property type="entry name" value="ALDEHYDE DEHYDROGENASE-RELATED"/>
    <property type="match status" value="1"/>
</dbReference>
<dbReference type="EMBL" id="GL377695">
    <property type="protein sequence ID" value="EFJ06704.1"/>
    <property type="molecule type" value="Genomic_DNA"/>
</dbReference>
<evidence type="ECO:0000259" key="6">
    <source>
        <dbReference type="Pfam" id="PF00171"/>
    </source>
</evidence>
<dbReference type="Gene3D" id="3.40.309.10">
    <property type="entry name" value="Aldehyde Dehydrogenase, Chain A, domain 2"/>
    <property type="match status" value="1"/>
</dbReference>
<dbReference type="GO" id="GO:0019752">
    <property type="term" value="P:carboxylic acid metabolic process"/>
    <property type="evidence" value="ECO:0007669"/>
    <property type="project" value="UniProtKB-ARBA"/>
</dbReference>
<dbReference type="Gramene" id="EFJ06704">
    <property type="protein sequence ID" value="EFJ06704"/>
    <property type="gene ID" value="SELMODRAFT_134934"/>
</dbReference>
<name>D8T9G2_SELML</name>
<dbReference type="InterPro" id="IPR016163">
    <property type="entry name" value="Ald_DH_C"/>
</dbReference>
<feature type="active site" evidence="4">
    <location>
        <position position="262"/>
    </location>
</feature>
<keyword evidence="3" id="KW-0520">NAD</keyword>
<dbReference type="FunFam" id="3.40.605.10:FF:000026">
    <property type="entry name" value="Aldehyde dehydrogenase, putative"/>
    <property type="match status" value="1"/>
</dbReference>
<accession>D8T9G2</accession>
<dbReference type="Gene3D" id="3.40.605.10">
    <property type="entry name" value="Aldehyde Dehydrogenase, Chain A, domain 1"/>
    <property type="match status" value="1"/>
</dbReference>
<dbReference type="GO" id="GO:0004029">
    <property type="term" value="F:aldehyde dehydrogenase (NAD+) activity"/>
    <property type="evidence" value="ECO:0000318"/>
    <property type="project" value="GO_Central"/>
</dbReference>
<dbReference type="OrthoDB" id="310895at2759"/>
<evidence type="ECO:0000256" key="1">
    <source>
        <dbReference type="ARBA" id="ARBA00009986"/>
    </source>
</evidence>
<dbReference type="KEGG" id="smo:SELMODRAFT_134934"/>
<dbReference type="PROSITE" id="PS00070">
    <property type="entry name" value="ALDEHYDE_DEHYDR_CYS"/>
    <property type="match status" value="1"/>
</dbReference>
<dbReference type="eggNOG" id="KOG2450">
    <property type="taxonomic scope" value="Eukaryota"/>
</dbReference>
<evidence type="ECO:0000256" key="5">
    <source>
        <dbReference type="RuleBase" id="RU003345"/>
    </source>
</evidence>
<evidence type="ECO:0000256" key="3">
    <source>
        <dbReference type="ARBA" id="ARBA00023027"/>
    </source>
</evidence>
<feature type="domain" description="Aldehyde dehydrogenase" evidence="6">
    <location>
        <begin position="24"/>
        <end position="485"/>
    </location>
</feature>
<comment type="similarity">
    <text evidence="1 5">Belongs to the aldehyde dehydrogenase family.</text>
</comment>
<dbReference type="STRING" id="88036.D8T9G2"/>
<evidence type="ECO:0000256" key="4">
    <source>
        <dbReference type="PROSITE-ProRule" id="PRU10007"/>
    </source>
</evidence>
<dbReference type="SUPFAM" id="SSF53720">
    <property type="entry name" value="ALDH-like"/>
    <property type="match status" value="1"/>
</dbReference>
<dbReference type="CDD" id="cd07091">
    <property type="entry name" value="ALDH_F1-2_Ald2-like"/>
    <property type="match status" value="1"/>
</dbReference>
<sequence length="495" mass="53249">MEFLSRDKLKETIEHKQLFIDGQFVDSASGKKFAAFDPSTGETIADVAEGDERDVDLAVQAARKAFEEGPWPRLAGAKRGKILAKLADLMEAKIMDLSTLETLNNGMPLQATMFMTNAAIDVIRYYGGWADKIAGKTLKGDGDVHAYTLYEPVGVVGAIVPWNFPVYLLVCKIAPALVCGNTMVVKPSEQAPLTALWIAKLALEAGVPAGVLNIVPGFGPTAGAAIARHMDIDKLTFTGSTNVGRLVMNDAASSNLKQVTLELGGKSPFIICEDANLEVAAFFSHLAIFFHQGQVCLAGSRVFVHESVYDAFIEKAVAMAKRRVIGDPLKIEVEHGPQINQAQADKILSYIESAHAEGARLVTGGKRIGDKGFYIEPTIFADVTQSMTIAKEEIFGPVLSVLKFKTLDEAVKLANSTSYGLAAAIFAKDIDTVNFLSRSIKSGIVFVNSYFSAGPGIPFGGYKMSGIGRENGYEGLLPYLQTKSVVMPLANSPWL</sequence>
<dbReference type="AlphaFoldDB" id="D8T9G2"/>
<dbReference type="InParanoid" id="D8T9G2"/>
<dbReference type="PROSITE" id="PS00687">
    <property type="entry name" value="ALDEHYDE_DEHYDR_GLU"/>
    <property type="match status" value="1"/>
</dbReference>
<dbReference type="InterPro" id="IPR016160">
    <property type="entry name" value="Ald_DH_CS_CYS"/>
</dbReference>
<dbReference type="GO" id="GO:0005739">
    <property type="term" value="C:mitochondrion"/>
    <property type="evidence" value="ECO:0007669"/>
    <property type="project" value="UniProtKB-ARBA"/>
</dbReference>
<gene>
    <name evidence="7" type="ORF">SELMODRAFT_134934</name>
</gene>
<dbReference type="InterPro" id="IPR015590">
    <property type="entry name" value="Aldehyde_DH_dom"/>
</dbReference>
<organism evidence="8">
    <name type="scientific">Selaginella moellendorffii</name>
    <name type="common">Spikemoss</name>
    <dbReference type="NCBI Taxonomy" id="88036"/>
    <lineage>
        <taxon>Eukaryota</taxon>
        <taxon>Viridiplantae</taxon>
        <taxon>Streptophyta</taxon>
        <taxon>Embryophyta</taxon>
        <taxon>Tracheophyta</taxon>
        <taxon>Lycopodiopsida</taxon>
        <taxon>Selaginellales</taxon>
        <taxon>Selaginellaceae</taxon>
        <taxon>Selaginella</taxon>
    </lineage>
</organism>
<dbReference type="InterPro" id="IPR016161">
    <property type="entry name" value="Ald_DH/histidinol_DH"/>
</dbReference>
<dbReference type="FunFam" id="3.40.605.10:FF:000011">
    <property type="entry name" value="ALD5p Mitochondrial aldehyde dehydrogenase"/>
    <property type="match status" value="1"/>
</dbReference>
<evidence type="ECO:0000313" key="7">
    <source>
        <dbReference type="EMBL" id="EFJ06704.1"/>
    </source>
</evidence>
<keyword evidence="8" id="KW-1185">Reference proteome</keyword>
<evidence type="ECO:0000256" key="2">
    <source>
        <dbReference type="ARBA" id="ARBA00023002"/>
    </source>
</evidence>
<dbReference type="Proteomes" id="UP000001514">
    <property type="component" value="Unassembled WGS sequence"/>
</dbReference>
<dbReference type="InterPro" id="IPR029510">
    <property type="entry name" value="Ald_DH_CS_GLU"/>
</dbReference>
<protein>
    <recommendedName>
        <fullName evidence="6">Aldehyde dehydrogenase domain-containing protein</fullName>
    </recommendedName>
</protein>